<organism evidence="3 4">
    <name type="scientific">Georgenia thermotolerans</name>
    <dbReference type="NCBI Taxonomy" id="527326"/>
    <lineage>
        <taxon>Bacteria</taxon>
        <taxon>Bacillati</taxon>
        <taxon>Actinomycetota</taxon>
        <taxon>Actinomycetes</taxon>
        <taxon>Micrococcales</taxon>
        <taxon>Bogoriellaceae</taxon>
        <taxon>Georgenia</taxon>
    </lineage>
</organism>
<feature type="transmembrane region" description="Helical" evidence="2">
    <location>
        <begin position="213"/>
        <end position="229"/>
    </location>
</feature>
<feature type="compositionally biased region" description="Polar residues" evidence="1">
    <location>
        <begin position="41"/>
        <end position="52"/>
    </location>
</feature>
<sequence length="302" mass="31666">MDMPASTAISSGERPAACAARRAPTIRSTDHSPPACAGVITASSLSSATRCPSSRSRAGTSRSSVIPNHRPFHTSPRRSERAAGACRPRLPDPPGASHAAAYHGTGRRNSLSPPTPQRGRLRETLRLRRIPTGTHAAPTSDAYRHTLIADGPGGIGETMADRPVPASPPQARPPAHTRTRRATLCIAALMTVALGLSVRTFSDGAWTGPVGDALYAVLIYLLVAILLPGKPRVQVVGAAMTACLLIEVFQLTGLPAELARSWPPIRLVLGTTFGVADLFAYAAACVLAFAVDRTLSNAVTLR</sequence>
<feature type="transmembrane region" description="Helical" evidence="2">
    <location>
        <begin position="236"/>
        <end position="256"/>
    </location>
</feature>
<name>A0A7J5UU97_9MICO</name>
<feature type="transmembrane region" description="Helical" evidence="2">
    <location>
        <begin position="182"/>
        <end position="201"/>
    </location>
</feature>
<evidence type="ECO:0000313" key="4">
    <source>
        <dbReference type="Proteomes" id="UP000451860"/>
    </source>
</evidence>
<dbReference type="Pfam" id="PF10990">
    <property type="entry name" value="DUF2809"/>
    <property type="match status" value="1"/>
</dbReference>
<comment type="caution">
    <text evidence="3">The sequence shown here is derived from an EMBL/GenBank/DDBJ whole genome shotgun (WGS) entry which is preliminary data.</text>
</comment>
<gene>
    <name evidence="3" type="ORF">GB883_01955</name>
</gene>
<reference evidence="3 4" key="1">
    <citation type="submission" date="2019-10" db="EMBL/GenBank/DDBJ databases">
        <title>Georgenia wutianyii sp. nov. and Georgenia yuyongxinii sp. nov. isolated from plateau pika (Ochotona curzoniae) in the Qinghai-Tibet plateau of China.</title>
        <authorList>
            <person name="Tian Z."/>
        </authorList>
    </citation>
    <scope>NUCLEOTIDE SEQUENCE [LARGE SCALE GENOMIC DNA]</scope>
    <source>
        <strain evidence="3 4">DSM 21501</strain>
    </source>
</reference>
<proteinExistence type="predicted"/>
<dbReference type="AlphaFoldDB" id="A0A7J5UU97"/>
<feature type="region of interest" description="Disordered" evidence="1">
    <location>
        <begin position="1"/>
        <end position="124"/>
    </location>
</feature>
<protein>
    <submittedName>
        <fullName evidence="3">DUF2809 domain-containing protein</fullName>
    </submittedName>
</protein>
<feature type="transmembrane region" description="Helical" evidence="2">
    <location>
        <begin position="268"/>
        <end position="291"/>
    </location>
</feature>
<evidence type="ECO:0000256" key="2">
    <source>
        <dbReference type="SAM" id="Phobius"/>
    </source>
</evidence>
<dbReference type="InterPro" id="IPR021257">
    <property type="entry name" value="DUF2809"/>
</dbReference>
<keyword evidence="2" id="KW-0812">Transmembrane</keyword>
<evidence type="ECO:0000256" key="1">
    <source>
        <dbReference type="SAM" id="MobiDB-lite"/>
    </source>
</evidence>
<feature type="compositionally biased region" description="Low complexity" evidence="1">
    <location>
        <begin position="14"/>
        <end position="23"/>
    </location>
</feature>
<dbReference type="EMBL" id="WHJE01000004">
    <property type="protein sequence ID" value="KAE8765846.1"/>
    <property type="molecule type" value="Genomic_DNA"/>
</dbReference>
<keyword evidence="4" id="KW-1185">Reference proteome</keyword>
<accession>A0A7J5UU97</accession>
<keyword evidence="2" id="KW-0472">Membrane</keyword>
<dbReference type="OrthoDB" id="3874273at2"/>
<feature type="compositionally biased region" description="Low complexity" evidence="1">
    <location>
        <begin position="53"/>
        <end position="64"/>
    </location>
</feature>
<dbReference type="Proteomes" id="UP000451860">
    <property type="component" value="Unassembled WGS sequence"/>
</dbReference>
<evidence type="ECO:0000313" key="3">
    <source>
        <dbReference type="EMBL" id="KAE8765846.1"/>
    </source>
</evidence>
<keyword evidence="2" id="KW-1133">Transmembrane helix</keyword>